<gene>
    <name evidence="2" type="ORF">HGMM_F52E02C20</name>
</gene>
<evidence type="ECO:0000313" key="2">
    <source>
        <dbReference type="EMBL" id="BAL57837.1"/>
    </source>
</evidence>
<accession>H5SNV1</accession>
<dbReference type="EMBL" id="AP011785">
    <property type="protein sequence ID" value="BAL57837.1"/>
    <property type="molecule type" value="Genomic_DNA"/>
</dbReference>
<feature type="compositionally biased region" description="Polar residues" evidence="1">
    <location>
        <begin position="260"/>
        <end position="269"/>
    </location>
</feature>
<feature type="compositionally biased region" description="Pro residues" evidence="1">
    <location>
        <begin position="121"/>
        <end position="150"/>
    </location>
</feature>
<sequence length="391" mass="43111">MDPLTFTFEDGRTTLADYVLYQIRQHSTCCGADNIYVELRITPEGTVESARAMTGRNDCYKQSVRDILLPLRWKVENFRTTRPIYYELRFSEECKGTAEDNVYKPIPVPQGVQVAAAQPPRTEPPAPKAEPTPEPPKPPAEPPTSTPEPPKATTQPIPVTPSLPGTSPTPKAEEKSQEEPPASPAPPAPKKKIERPSPPAPSEPARKGYQPGKEPPREAQPPNPPAVVGSLPSDSTPKPLPVQVPKKYQSTGEKRPPQDHLNSYANTSGPRYMEPDYINGPVAQALYLKQEYRKRGVCGLVHVLLEVAIDAQGNVRGYRILQANRPDAEIATPQVLAGMKYKPVPLPMVFYTEFKVDVDCQSDQRKTQLDTVPDYLATPEGKLIRPAVPKP</sequence>
<reference evidence="2" key="2">
    <citation type="journal article" date="2012" name="PLoS ONE">
        <title>A Deeply Branching Thermophilic Bacterium with an Ancient Acetyl-CoA Pathway Dominates a Subsurface Ecosystem.</title>
        <authorList>
            <person name="Takami H."/>
            <person name="Noguchi H."/>
            <person name="Takaki Y."/>
            <person name="Uchiyama I."/>
            <person name="Toyoda A."/>
            <person name="Nishi S."/>
            <person name="Chee G.-J."/>
            <person name="Arai W."/>
            <person name="Nunoura T."/>
            <person name="Itoh T."/>
            <person name="Hattori M."/>
            <person name="Takai K."/>
        </authorList>
    </citation>
    <scope>NUCLEOTIDE SEQUENCE</scope>
</reference>
<organism evidence="2">
    <name type="scientific">uncultured Bacteroidota bacterium</name>
    <dbReference type="NCBI Taxonomy" id="152509"/>
    <lineage>
        <taxon>Bacteria</taxon>
        <taxon>Pseudomonadati</taxon>
        <taxon>Bacteroidota</taxon>
        <taxon>environmental samples</taxon>
    </lineage>
</organism>
<dbReference type="AlphaFoldDB" id="H5SNV1"/>
<feature type="region of interest" description="Disordered" evidence="1">
    <location>
        <begin position="113"/>
        <end position="269"/>
    </location>
</feature>
<name>H5SNV1_9BACT</name>
<dbReference type="PRINTS" id="PR01217">
    <property type="entry name" value="PRICHEXTENSN"/>
</dbReference>
<protein>
    <submittedName>
        <fullName evidence="2">Uncharacterized protein</fullName>
    </submittedName>
</protein>
<proteinExistence type="predicted"/>
<reference evidence="2" key="1">
    <citation type="journal article" date="2005" name="Environ. Microbiol.">
        <title>Genetic and functional properties of uncultivated thermophilic crenarchaeotes from a subsurface gold mine as revealed by analysis of genome fragments.</title>
        <authorList>
            <person name="Nunoura T."/>
            <person name="Hirayama H."/>
            <person name="Takami H."/>
            <person name="Oida H."/>
            <person name="Nishi S."/>
            <person name="Shimamura S."/>
            <person name="Suzuki Y."/>
            <person name="Inagaki F."/>
            <person name="Takai K."/>
            <person name="Nealson K.H."/>
            <person name="Horikoshi K."/>
        </authorList>
    </citation>
    <scope>NUCLEOTIDE SEQUENCE</scope>
</reference>
<evidence type="ECO:0000256" key="1">
    <source>
        <dbReference type="SAM" id="MobiDB-lite"/>
    </source>
</evidence>